<dbReference type="EMBL" id="VSSQ01048530">
    <property type="protein sequence ID" value="MPN02572.1"/>
    <property type="molecule type" value="Genomic_DNA"/>
</dbReference>
<name>A0A645EMS3_9ZZZZ</name>
<accession>A0A645EMS3</accession>
<dbReference type="Pfam" id="PF10091">
    <property type="entry name" value="Glycoamylase"/>
    <property type="match status" value="1"/>
</dbReference>
<sequence length="232" mass="26079">MKISGWNESLITYVLAASPPTHPISKEVYQQGWARNGAMTNNASYLGYRLPLGPNMGGPLFFAHYSFLGLNPKGLKDQYADYWEQNKTHTLINYAYCKENPKKYSGYSEHCWGLTASDGDQGYSAHSPTNDRGVIAPTAALSSMPYTPEESMRALHFFYYKLGDKLWKEYGFSDAFNLSKNWFDTQHIAIDQGPVIAMIENYRTGLLWKLFMSSAEIGDGLAKLGFTYTTAP</sequence>
<protein>
    <recommendedName>
        <fullName evidence="1">Glycoamylase-like domain-containing protein</fullName>
    </recommendedName>
</protein>
<dbReference type="InterPro" id="IPR019282">
    <property type="entry name" value="Glycoamylase-like_cons_dom"/>
</dbReference>
<comment type="caution">
    <text evidence="2">The sequence shown here is derived from an EMBL/GenBank/DDBJ whole genome shotgun (WGS) entry which is preliminary data.</text>
</comment>
<evidence type="ECO:0000259" key="1">
    <source>
        <dbReference type="Pfam" id="PF10091"/>
    </source>
</evidence>
<reference evidence="2" key="1">
    <citation type="submission" date="2019-08" db="EMBL/GenBank/DDBJ databases">
        <authorList>
            <person name="Kucharzyk K."/>
            <person name="Murdoch R.W."/>
            <person name="Higgins S."/>
            <person name="Loffler F."/>
        </authorList>
    </citation>
    <scope>NUCLEOTIDE SEQUENCE</scope>
</reference>
<dbReference type="AlphaFoldDB" id="A0A645EMS3"/>
<evidence type="ECO:0000313" key="2">
    <source>
        <dbReference type="EMBL" id="MPN02572.1"/>
    </source>
</evidence>
<dbReference type="Gene3D" id="1.50.10.140">
    <property type="match status" value="1"/>
</dbReference>
<feature type="domain" description="Glycoamylase-like" evidence="1">
    <location>
        <begin position="2"/>
        <end position="214"/>
    </location>
</feature>
<organism evidence="2">
    <name type="scientific">bioreactor metagenome</name>
    <dbReference type="NCBI Taxonomy" id="1076179"/>
    <lineage>
        <taxon>unclassified sequences</taxon>
        <taxon>metagenomes</taxon>
        <taxon>ecological metagenomes</taxon>
    </lineage>
</organism>
<proteinExistence type="predicted"/>
<gene>
    <name evidence="2" type="ORF">SDC9_149788</name>
</gene>